<dbReference type="OrthoDB" id="9816377at2"/>
<dbReference type="KEGG" id="sio:DW64_08145"/>
<feature type="transmembrane region" description="Helical" evidence="1">
    <location>
        <begin position="213"/>
        <end position="230"/>
    </location>
</feature>
<feature type="transmembrane region" description="Helical" evidence="1">
    <location>
        <begin position="154"/>
        <end position="173"/>
    </location>
</feature>
<protein>
    <submittedName>
        <fullName evidence="4">Acyltransferase</fullName>
    </submittedName>
    <submittedName>
        <fullName evidence="3">Membrane protein</fullName>
    </submittedName>
</protein>
<keyword evidence="4" id="KW-0012">Acyltransferase</keyword>
<name>A0A3L8GG68_STRIN</name>
<evidence type="ECO:0000313" key="6">
    <source>
        <dbReference type="Proteomes" id="UP000269148"/>
    </source>
</evidence>
<dbReference type="EMBL" id="CP007586">
    <property type="protein sequence ID" value="AHY16416.1"/>
    <property type="molecule type" value="Genomic_DNA"/>
</dbReference>
<evidence type="ECO:0000313" key="5">
    <source>
        <dbReference type="Proteomes" id="UP000025245"/>
    </source>
</evidence>
<dbReference type="Proteomes" id="UP000269148">
    <property type="component" value="Unassembled WGS sequence"/>
</dbReference>
<proteinExistence type="predicted"/>
<dbReference type="Pfam" id="PF01757">
    <property type="entry name" value="Acyl_transf_3"/>
    <property type="match status" value="1"/>
</dbReference>
<dbReference type="Proteomes" id="UP000025245">
    <property type="component" value="Chromosome"/>
</dbReference>
<evidence type="ECO:0000259" key="2">
    <source>
        <dbReference type="Pfam" id="PF01757"/>
    </source>
</evidence>
<evidence type="ECO:0000313" key="4">
    <source>
        <dbReference type="EMBL" id="RLU55533.1"/>
    </source>
</evidence>
<reference evidence="4 6" key="2">
    <citation type="submission" date="2018-06" db="EMBL/GenBank/DDBJ databases">
        <title>Mutators as drivers of adaptation in pathogenic bacteria and a risk factor for host jumps and vaccine escape.</title>
        <authorList>
            <person name="Barnes A.C."/>
            <person name="Silayeva O."/>
        </authorList>
    </citation>
    <scope>NUCLEOTIDE SEQUENCE [LARGE SCALE GENOMIC DNA]</scope>
    <source>
        <strain evidence="4 6">QMA0445</strain>
    </source>
</reference>
<dbReference type="EMBL" id="QLQD01000074">
    <property type="protein sequence ID" value="RLU55533.1"/>
    <property type="molecule type" value="Genomic_DNA"/>
</dbReference>
<feature type="transmembrane region" description="Helical" evidence="1">
    <location>
        <begin position="236"/>
        <end position="254"/>
    </location>
</feature>
<keyword evidence="5" id="KW-1185">Reference proteome</keyword>
<feature type="transmembrane region" description="Helical" evidence="1">
    <location>
        <begin position="306"/>
        <end position="327"/>
    </location>
</feature>
<keyword evidence="4" id="KW-0808">Transferase</keyword>
<keyword evidence="1" id="KW-0812">Transmembrane</keyword>
<sequence length="356" mass="41010">MNGNAEKTVRKYHYGLDLLRIISMFMIVVTHVLGKGGIRSSVSGESDPYFITTWIIQVLVYGAVNCYALISGYVGVHTSYKYSKLANIWLQVFFYSFGITFFIYLLGFPVGLKDWQHAFLPIVSGNYWYITAYFGLLIFIPVINAGLRGLSDRQLGHLVLLMTIVFSVLPAVMNNSVAEFSLSKGFEMTWLMILYILGAYLERLDLEVFRRSYLLMLFFFCMFVTYVMKFLVGNIWYWYVSPSLSLGAVSLFIIFAKMPLSEKSRLYPFIVMVSPATLGIYLAHLHPLLVKFFIRDFAESFVEVPIVIYPFLILAVSVMIYCLAFLIEKGRQHIFQWLKVACLLNWIDEKVPFEDN</sequence>
<dbReference type="KEGG" id="siq:DQ08_08160"/>
<feature type="transmembrane region" description="Helical" evidence="1">
    <location>
        <begin position="88"/>
        <end position="107"/>
    </location>
</feature>
<feature type="transmembrane region" description="Helical" evidence="1">
    <location>
        <begin position="54"/>
        <end position="76"/>
    </location>
</feature>
<accession>A0A3L8GG68</accession>
<keyword evidence="1" id="KW-1133">Transmembrane helix</keyword>
<dbReference type="AlphaFoldDB" id="A0A3L8GG68"/>
<dbReference type="GeneID" id="35765641"/>
<dbReference type="GO" id="GO:0016747">
    <property type="term" value="F:acyltransferase activity, transferring groups other than amino-acyl groups"/>
    <property type="evidence" value="ECO:0007669"/>
    <property type="project" value="InterPro"/>
</dbReference>
<reference evidence="3 5" key="1">
    <citation type="journal article" date="2014" name="Genome Announc.">
        <title>Complete Genome Sequence of a Virulent Strain, Streptococcus iniae ISET0901, Isolated from Diseased Tilapia.</title>
        <authorList>
            <person name="Pridgeon J.W."/>
            <person name="Zhang D."/>
            <person name="Zhang L."/>
        </authorList>
    </citation>
    <scope>NUCLEOTIDE SEQUENCE [LARGE SCALE GENOMIC DNA]</scope>
    <source>
        <strain evidence="3 5">ISET0901</strain>
    </source>
</reference>
<feature type="transmembrane region" description="Helical" evidence="1">
    <location>
        <begin position="127"/>
        <end position="147"/>
    </location>
</feature>
<evidence type="ECO:0000313" key="3">
    <source>
        <dbReference type="EMBL" id="AHY16416.1"/>
    </source>
</evidence>
<feature type="transmembrane region" description="Helical" evidence="1">
    <location>
        <begin position="185"/>
        <end position="201"/>
    </location>
</feature>
<organism evidence="4 6">
    <name type="scientific">Streptococcus iniae</name>
    <name type="common">Streptococcus shiloi</name>
    <dbReference type="NCBI Taxonomy" id="1346"/>
    <lineage>
        <taxon>Bacteria</taxon>
        <taxon>Bacillati</taxon>
        <taxon>Bacillota</taxon>
        <taxon>Bacilli</taxon>
        <taxon>Lactobacillales</taxon>
        <taxon>Streptococcaceae</taxon>
        <taxon>Streptococcus</taxon>
    </lineage>
</organism>
<dbReference type="RefSeq" id="WP_003101937.1">
    <property type="nucleotide sequence ID" value="NZ_CP010783.1"/>
</dbReference>
<feature type="domain" description="Acyltransferase 3" evidence="2">
    <location>
        <begin position="14"/>
        <end position="326"/>
    </location>
</feature>
<gene>
    <name evidence="4" type="ORF">DIY07_08270</name>
    <name evidence="3" type="ORF">DQ08_08160</name>
</gene>
<evidence type="ECO:0000256" key="1">
    <source>
        <dbReference type="SAM" id="Phobius"/>
    </source>
</evidence>
<keyword evidence="1" id="KW-0472">Membrane</keyword>
<dbReference type="InterPro" id="IPR002656">
    <property type="entry name" value="Acyl_transf_3_dom"/>
</dbReference>
<feature type="transmembrane region" description="Helical" evidence="1">
    <location>
        <begin position="12"/>
        <end position="34"/>
    </location>
</feature>
<feature type="transmembrane region" description="Helical" evidence="1">
    <location>
        <begin position="266"/>
        <end position="286"/>
    </location>
</feature>